<feature type="non-terminal residue" evidence="1">
    <location>
        <position position="1"/>
    </location>
</feature>
<dbReference type="InParanoid" id="A0A1C7MUT8"/>
<dbReference type="EMBL" id="LUGH01002430">
    <property type="protein sequence ID" value="OBZ80196.1"/>
    <property type="molecule type" value="Genomic_DNA"/>
</dbReference>
<comment type="caution">
    <text evidence="1">The sequence shown here is derived from an EMBL/GenBank/DDBJ whole genome shotgun (WGS) entry which is preliminary data.</text>
</comment>
<keyword evidence="2" id="KW-1185">Reference proteome</keyword>
<evidence type="ECO:0000313" key="1">
    <source>
        <dbReference type="EMBL" id="OBZ80196.1"/>
    </source>
</evidence>
<gene>
    <name evidence="1" type="ORF">A0J61_11754</name>
</gene>
<organism evidence="1 2">
    <name type="scientific">Choanephora cucurbitarum</name>
    <dbReference type="NCBI Taxonomy" id="101091"/>
    <lineage>
        <taxon>Eukaryota</taxon>
        <taxon>Fungi</taxon>
        <taxon>Fungi incertae sedis</taxon>
        <taxon>Mucoromycota</taxon>
        <taxon>Mucoromycotina</taxon>
        <taxon>Mucoromycetes</taxon>
        <taxon>Mucorales</taxon>
        <taxon>Mucorineae</taxon>
        <taxon>Choanephoraceae</taxon>
        <taxon>Choanephoroideae</taxon>
        <taxon>Choanephora</taxon>
    </lineage>
</organism>
<name>A0A1C7MUT8_9FUNG</name>
<accession>A0A1C7MUT8</accession>
<protein>
    <submittedName>
        <fullName evidence="1">Uncharacterized protein</fullName>
    </submittedName>
</protein>
<sequence length="150" mass="17178">VLWRGLSHEEIITALRETHPNVQKLTFQLLQQRRKRISKASMSRTTSRQTCDTACMPPSPLLRYHSINLVAQTFYHVTALFCSTKSLSIQKGFCMWMTRLRQGLIRKLCSLFNCQKNMLTAFSIDCHATSEFTAAGKLHYILSEVIVLSP</sequence>
<reference evidence="1 2" key="1">
    <citation type="submission" date="2016-03" db="EMBL/GenBank/DDBJ databases">
        <title>Choanephora cucurbitarum.</title>
        <authorList>
            <person name="Min B."/>
            <person name="Park H."/>
            <person name="Park J.-H."/>
            <person name="Shin H.-D."/>
            <person name="Choi I.-G."/>
        </authorList>
    </citation>
    <scope>NUCLEOTIDE SEQUENCE [LARGE SCALE GENOMIC DNA]</scope>
    <source>
        <strain evidence="1 2">KUS-F28377</strain>
    </source>
</reference>
<dbReference type="AlphaFoldDB" id="A0A1C7MUT8"/>
<proteinExistence type="predicted"/>
<feature type="non-terminal residue" evidence="1">
    <location>
        <position position="150"/>
    </location>
</feature>
<evidence type="ECO:0000313" key="2">
    <source>
        <dbReference type="Proteomes" id="UP000093000"/>
    </source>
</evidence>
<dbReference type="Proteomes" id="UP000093000">
    <property type="component" value="Unassembled WGS sequence"/>
</dbReference>